<keyword evidence="6 9" id="KW-1133">Transmembrane helix</keyword>
<comment type="function">
    <text evidence="9">Part of the tripartite ATP-independent periplasmic (TRAP) transport system.</text>
</comment>
<dbReference type="GO" id="GO:0015740">
    <property type="term" value="P:C4-dicarboxylate transport"/>
    <property type="evidence" value="ECO:0007669"/>
    <property type="project" value="TreeGrafter"/>
</dbReference>
<evidence type="ECO:0000259" key="10">
    <source>
        <dbReference type="Pfam" id="PF04290"/>
    </source>
</evidence>
<evidence type="ECO:0000313" key="12">
    <source>
        <dbReference type="Proteomes" id="UP000293719"/>
    </source>
</evidence>
<comment type="similarity">
    <text evidence="8 9">Belongs to the TRAP transporter small permease family.</text>
</comment>
<dbReference type="GeneID" id="90768843"/>
<evidence type="ECO:0000256" key="9">
    <source>
        <dbReference type="RuleBase" id="RU369079"/>
    </source>
</evidence>
<evidence type="ECO:0000256" key="6">
    <source>
        <dbReference type="ARBA" id="ARBA00022989"/>
    </source>
</evidence>
<reference evidence="11 12" key="1">
    <citation type="journal article" date="2017" name="Int. J. Syst. Evol. Microbiol.">
        <title>Roseitalea porphyridii gen. nov., sp. nov., isolated from a red alga, and reclassification of Hoeflea suaedae Chung et al. 2013 as Pseudohoeflea suaedae gen. nov., comb. nov.</title>
        <authorList>
            <person name="Hyeon J.W."/>
            <person name="Jeong S.E."/>
            <person name="Baek K."/>
            <person name="Jeon C.O."/>
        </authorList>
    </citation>
    <scope>NUCLEOTIDE SEQUENCE [LARGE SCALE GENOMIC DNA]</scope>
    <source>
        <strain evidence="11 12">MA7-20</strain>
    </source>
</reference>
<feature type="transmembrane region" description="Helical" evidence="9">
    <location>
        <begin position="71"/>
        <end position="92"/>
    </location>
</feature>
<comment type="subcellular location">
    <subcellularLocation>
        <location evidence="1 9">Cell inner membrane</location>
        <topology evidence="1 9">Multi-pass membrane protein</topology>
    </subcellularLocation>
</comment>
<evidence type="ECO:0000256" key="1">
    <source>
        <dbReference type="ARBA" id="ARBA00004429"/>
    </source>
</evidence>
<comment type="subunit">
    <text evidence="9">The complex comprises the extracytoplasmic solute receptor protein and the two transmembrane proteins.</text>
</comment>
<feature type="domain" description="Tripartite ATP-independent periplasmic transporters DctQ component" evidence="10">
    <location>
        <begin position="5"/>
        <end position="130"/>
    </location>
</feature>
<keyword evidence="7 9" id="KW-0472">Membrane</keyword>
<evidence type="ECO:0000256" key="3">
    <source>
        <dbReference type="ARBA" id="ARBA00022475"/>
    </source>
</evidence>
<dbReference type="EMBL" id="CP036532">
    <property type="protein sequence ID" value="QBK31988.1"/>
    <property type="molecule type" value="Genomic_DNA"/>
</dbReference>
<organism evidence="11 12">
    <name type="scientific">Roseitalea porphyridii</name>
    <dbReference type="NCBI Taxonomy" id="1852022"/>
    <lineage>
        <taxon>Bacteria</taxon>
        <taxon>Pseudomonadati</taxon>
        <taxon>Pseudomonadota</taxon>
        <taxon>Alphaproteobacteria</taxon>
        <taxon>Hyphomicrobiales</taxon>
        <taxon>Ahrensiaceae</taxon>
        <taxon>Roseitalea</taxon>
    </lineage>
</organism>
<sequence>MLMMILALTVVDVFGRYVLSAPVDGKTELTRLMMATMIALALPIVSARSQHITVDLFDGLFSAHAARVRDVLVNLLCGVSAVILAWWVMFRAERLMKWGYVSDFLHLPLHPVAYFVALMLAITGCVLLGKAVFCALIPLSSKGGDRSLDRV</sequence>
<gene>
    <name evidence="11" type="ORF">E0E05_16170</name>
</gene>
<evidence type="ECO:0000313" key="11">
    <source>
        <dbReference type="EMBL" id="QBK31988.1"/>
    </source>
</evidence>
<dbReference type="AlphaFoldDB" id="A0A4V1A4B0"/>
<dbReference type="Proteomes" id="UP000293719">
    <property type="component" value="Chromosome"/>
</dbReference>
<evidence type="ECO:0000256" key="5">
    <source>
        <dbReference type="ARBA" id="ARBA00022692"/>
    </source>
</evidence>
<proteinExistence type="inferred from homology"/>
<protein>
    <recommendedName>
        <fullName evidence="9">TRAP transporter small permease protein</fullName>
    </recommendedName>
</protein>
<keyword evidence="12" id="KW-1185">Reference proteome</keyword>
<evidence type="ECO:0000256" key="2">
    <source>
        <dbReference type="ARBA" id="ARBA00022448"/>
    </source>
</evidence>
<dbReference type="GO" id="GO:0005886">
    <property type="term" value="C:plasma membrane"/>
    <property type="evidence" value="ECO:0007669"/>
    <property type="project" value="UniProtKB-SubCell"/>
</dbReference>
<keyword evidence="2 9" id="KW-0813">Transport</keyword>
<dbReference type="OrthoDB" id="2877624at2"/>
<comment type="caution">
    <text evidence="9">Lacks conserved residue(s) required for the propagation of feature annotation.</text>
</comment>
<dbReference type="InterPro" id="IPR055348">
    <property type="entry name" value="DctQ"/>
</dbReference>
<accession>A0A4V1A4B0</accession>
<evidence type="ECO:0000256" key="8">
    <source>
        <dbReference type="ARBA" id="ARBA00038436"/>
    </source>
</evidence>
<keyword evidence="3" id="KW-1003">Cell membrane</keyword>
<keyword evidence="4 9" id="KW-0997">Cell inner membrane</keyword>
<dbReference type="PANTHER" id="PTHR35011:SF10">
    <property type="entry name" value="TRAP TRANSPORTER SMALL PERMEASE PROTEIN"/>
    <property type="match status" value="1"/>
</dbReference>
<feature type="transmembrane region" description="Helical" evidence="9">
    <location>
        <begin position="112"/>
        <end position="137"/>
    </location>
</feature>
<evidence type="ECO:0000256" key="4">
    <source>
        <dbReference type="ARBA" id="ARBA00022519"/>
    </source>
</evidence>
<dbReference type="PANTHER" id="PTHR35011">
    <property type="entry name" value="2,3-DIKETO-L-GULONATE TRAP TRANSPORTER SMALL PERMEASE PROTEIN YIAM"/>
    <property type="match status" value="1"/>
</dbReference>
<dbReference type="RefSeq" id="WP_131617632.1">
    <property type="nucleotide sequence ID" value="NZ_CP036532.1"/>
</dbReference>
<keyword evidence="5 9" id="KW-0812">Transmembrane</keyword>
<dbReference type="KEGG" id="rpod:E0E05_16170"/>
<evidence type="ECO:0000256" key="7">
    <source>
        <dbReference type="ARBA" id="ARBA00023136"/>
    </source>
</evidence>
<dbReference type="Pfam" id="PF04290">
    <property type="entry name" value="DctQ"/>
    <property type="match status" value="1"/>
</dbReference>
<dbReference type="GO" id="GO:0022857">
    <property type="term" value="F:transmembrane transporter activity"/>
    <property type="evidence" value="ECO:0007669"/>
    <property type="project" value="UniProtKB-UniRule"/>
</dbReference>
<dbReference type="InterPro" id="IPR007387">
    <property type="entry name" value="TRAP_DctQ"/>
</dbReference>
<name>A0A4V1A4B0_9HYPH</name>